<dbReference type="SMART" id="SM00474">
    <property type="entry name" value="35EXOc"/>
    <property type="match status" value="1"/>
</dbReference>
<dbReference type="Gene3D" id="3.30.420.10">
    <property type="entry name" value="Ribonuclease H-like superfamily/Ribonuclease H"/>
    <property type="match status" value="1"/>
</dbReference>
<feature type="domain" description="3'-5' exonuclease" evidence="1">
    <location>
        <begin position="26"/>
        <end position="199"/>
    </location>
</feature>
<name>A0ABT5KAK1_9BURK</name>
<dbReference type="InterPro" id="IPR052408">
    <property type="entry name" value="Exonuclease_MUT-7-like"/>
</dbReference>
<sequence>MTRKIAPSKEQTTLLPPFECLRLDQILVPTTLPQFEAAAADIAQAGVVGFDTESKPTFLKDSVSEGPHIVQFATLQRAYIFQLHQDDCRQYLADLLCSSKVLKVGFGLESDHEQIQHKLGFRLANVLDLNQVFRKDGYANSTGARAAVAIMFEQKFHKSKKITTSNWAERQLTERQLLYAANDAYVALRVHAALNETLNAPKTRPEGLA</sequence>
<proteinExistence type="predicted"/>
<dbReference type="EMBL" id="JAQQXT010000002">
    <property type="protein sequence ID" value="MDC8770815.1"/>
    <property type="molecule type" value="Genomic_DNA"/>
</dbReference>
<evidence type="ECO:0000313" key="2">
    <source>
        <dbReference type="EMBL" id="MDC8770815.1"/>
    </source>
</evidence>
<dbReference type="InterPro" id="IPR036397">
    <property type="entry name" value="RNaseH_sf"/>
</dbReference>
<dbReference type="GO" id="GO:0004527">
    <property type="term" value="F:exonuclease activity"/>
    <property type="evidence" value="ECO:0007669"/>
    <property type="project" value="UniProtKB-KW"/>
</dbReference>
<keyword evidence="2" id="KW-0269">Exonuclease</keyword>
<dbReference type="PANTHER" id="PTHR47765:SF2">
    <property type="entry name" value="EXONUCLEASE MUT-7 HOMOLOG"/>
    <property type="match status" value="1"/>
</dbReference>
<reference evidence="2 3" key="1">
    <citation type="submission" date="2022-10" db="EMBL/GenBank/DDBJ databases">
        <title>Paucibacter sp. hw1 Genome sequencing.</title>
        <authorList>
            <person name="Park S."/>
        </authorList>
    </citation>
    <scope>NUCLEOTIDE SEQUENCE [LARGE SCALE GENOMIC DNA]</scope>
    <source>
        <strain evidence="3">hw1</strain>
    </source>
</reference>
<gene>
    <name evidence="2" type="ORF">PRZ03_04465</name>
</gene>
<dbReference type="SUPFAM" id="SSF53098">
    <property type="entry name" value="Ribonuclease H-like"/>
    <property type="match status" value="1"/>
</dbReference>
<dbReference type="Pfam" id="PF01612">
    <property type="entry name" value="DNA_pol_A_exo1"/>
    <property type="match status" value="1"/>
</dbReference>
<dbReference type="InterPro" id="IPR012337">
    <property type="entry name" value="RNaseH-like_sf"/>
</dbReference>
<dbReference type="InterPro" id="IPR002562">
    <property type="entry name" value="3'-5'_exonuclease_dom"/>
</dbReference>
<keyword evidence="3" id="KW-1185">Reference proteome</keyword>
<dbReference type="PANTHER" id="PTHR47765">
    <property type="entry name" value="3'-5' EXONUCLEASE DOMAIN-CONTAINING PROTEIN"/>
    <property type="match status" value="1"/>
</dbReference>
<organism evidence="2 3">
    <name type="scientific">Roseateles albus</name>
    <dbReference type="NCBI Taxonomy" id="2987525"/>
    <lineage>
        <taxon>Bacteria</taxon>
        <taxon>Pseudomonadati</taxon>
        <taxon>Pseudomonadota</taxon>
        <taxon>Betaproteobacteria</taxon>
        <taxon>Burkholderiales</taxon>
        <taxon>Sphaerotilaceae</taxon>
        <taxon>Roseateles</taxon>
    </lineage>
</organism>
<keyword evidence="2" id="KW-0378">Hydrolase</keyword>
<accession>A0ABT5KAK1</accession>
<dbReference type="RefSeq" id="WP_273599196.1">
    <property type="nucleotide sequence ID" value="NZ_JAQQXT010000002.1"/>
</dbReference>
<comment type="caution">
    <text evidence="2">The sequence shown here is derived from an EMBL/GenBank/DDBJ whole genome shotgun (WGS) entry which is preliminary data.</text>
</comment>
<evidence type="ECO:0000313" key="3">
    <source>
        <dbReference type="Proteomes" id="UP001221189"/>
    </source>
</evidence>
<protein>
    <submittedName>
        <fullName evidence="2">3'-5' exonuclease domain-containing protein 2</fullName>
    </submittedName>
</protein>
<dbReference type="Proteomes" id="UP001221189">
    <property type="component" value="Unassembled WGS sequence"/>
</dbReference>
<keyword evidence="2" id="KW-0540">Nuclease</keyword>
<dbReference type="CDD" id="cd06141">
    <property type="entry name" value="WRN_exo"/>
    <property type="match status" value="1"/>
</dbReference>
<evidence type="ECO:0000259" key="1">
    <source>
        <dbReference type="SMART" id="SM00474"/>
    </source>
</evidence>